<dbReference type="Proteomes" id="UP000316968">
    <property type="component" value="Chromosome"/>
</dbReference>
<dbReference type="InterPro" id="IPR021109">
    <property type="entry name" value="Peptidase_aspartic_dom_sf"/>
</dbReference>
<dbReference type="AlphaFoldDB" id="A0A4Y6V1K3"/>
<accession>A0A4Y6V1K3</accession>
<dbReference type="GO" id="GO:0006508">
    <property type="term" value="P:proteolysis"/>
    <property type="evidence" value="ECO:0007669"/>
    <property type="project" value="UniProtKB-KW"/>
</dbReference>
<reference evidence="1 2" key="1">
    <citation type="submission" date="2019-06" db="EMBL/GenBank/DDBJ databases">
        <title>Saccharibacillus brassicae sp. nov., an endophytic bacterium isolated from Chinese cabbage seeds (Brassica pekinensis).</title>
        <authorList>
            <person name="Jiang L."/>
            <person name="Lee J."/>
            <person name="Kim S.W."/>
        </authorList>
    </citation>
    <scope>NUCLEOTIDE SEQUENCE [LARGE SCALE GENOMIC DNA]</scope>
    <source>
        <strain evidence="2">KCTC 43072 / ATSA2</strain>
    </source>
</reference>
<dbReference type="OrthoDB" id="463626at2"/>
<dbReference type="Pfam" id="PF13975">
    <property type="entry name" value="gag-asp_proteas"/>
    <property type="match status" value="1"/>
</dbReference>
<dbReference type="CDD" id="cd05483">
    <property type="entry name" value="retropepsin_like_bacteria"/>
    <property type="match status" value="1"/>
</dbReference>
<dbReference type="EMBL" id="CP041217">
    <property type="protein sequence ID" value="QDH22640.1"/>
    <property type="molecule type" value="Genomic_DNA"/>
</dbReference>
<name>A0A4Y6V1K3_SACBS</name>
<protein>
    <submittedName>
        <fullName evidence="1">Aspartyl protease</fullName>
    </submittedName>
</protein>
<evidence type="ECO:0000313" key="2">
    <source>
        <dbReference type="Proteomes" id="UP000316968"/>
    </source>
</evidence>
<keyword evidence="1" id="KW-0645">Protease</keyword>
<dbReference type="InterPro" id="IPR001969">
    <property type="entry name" value="Aspartic_peptidase_AS"/>
</dbReference>
<dbReference type="InterPro" id="IPR034122">
    <property type="entry name" value="Retropepsin-like_bacterial"/>
</dbReference>
<gene>
    <name evidence="1" type="ORF">FFV09_18390</name>
</gene>
<dbReference type="PROSITE" id="PS00141">
    <property type="entry name" value="ASP_PROTEASE"/>
    <property type="match status" value="1"/>
</dbReference>
<keyword evidence="1" id="KW-0378">Hydrolase</keyword>
<dbReference type="RefSeq" id="WP_141449182.1">
    <property type="nucleotide sequence ID" value="NZ_CP041217.1"/>
</dbReference>
<keyword evidence="2" id="KW-1185">Reference proteome</keyword>
<dbReference type="Gene3D" id="2.40.70.10">
    <property type="entry name" value="Acid Proteases"/>
    <property type="match status" value="1"/>
</dbReference>
<dbReference type="GO" id="GO:0004190">
    <property type="term" value="F:aspartic-type endopeptidase activity"/>
    <property type="evidence" value="ECO:0007669"/>
    <property type="project" value="InterPro"/>
</dbReference>
<dbReference type="KEGG" id="saca:FFV09_18390"/>
<proteinExistence type="predicted"/>
<sequence>MNIEYRDGLLFTEITVHFNKKKKVISNVVIDTGASHSLISQDEVDEIGIQVSMDDEIITSYGIGGKEHAFSKKIEGIQIGDCTLEDVYIDFTSFKYHNINGLLGLDVLTKGEFNIDLRAFQLLRS</sequence>
<dbReference type="SUPFAM" id="SSF50630">
    <property type="entry name" value="Acid proteases"/>
    <property type="match status" value="1"/>
</dbReference>
<evidence type="ECO:0000313" key="1">
    <source>
        <dbReference type="EMBL" id="QDH22640.1"/>
    </source>
</evidence>
<organism evidence="1 2">
    <name type="scientific">Saccharibacillus brassicae</name>
    <dbReference type="NCBI Taxonomy" id="2583377"/>
    <lineage>
        <taxon>Bacteria</taxon>
        <taxon>Bacillati</taxon>
        <taxon>Bacillota</taxon>
        <taxon>Bacilli</taxon>
        <taxon>Bacillales</taxon>
        <taxon>Paenibacillaceae</taxon>
        <taxon>Saccharibacillus</taxon>
    </lineage>
</organism>